<comment type="caution">
    <text evidence="6">The sequence shown here is derived from an EMBL/GenBank/DDBJ whole genome shotgun (WGS) entry which is preliminary data.</text>
</comment>
<dbReference type="PANTHER" id="PTHR13370:SF24">
    <property type="entry name" value="TYPE III RESTRICTION-MODIFICATION ENZYME STYLTI MOD SUBUNIT"/>
    <property type="match status" value="1"/>
</dbReference>
<evidence type="ECO:0000256" key="4">
    <source>
        <dbReference type="RuleBase" id="RU362026"/>
    </source>
</evidence>
<proteinExistence type="inferred from homology"/>
<evidence type="ECO:0000256" key="2">
    <source>
        <dbReference type="ARBA" id="ARBA00022603"/>
    </source>
</evidence>
<organism evidence="6 7">
    <name type="scientific">Fusobacterium nucleatum subsp. polymorphum</name>
    <name type="common">Fusobacterium polymorphum</name>
    <dbReference type="NCBI Taxonomy" id="76857"/>
    <lineage>
        <taxon>Bacteria</taxon>
        <taxon>Fusobacteriati</taxon>
        <taxon>Fusobacteriota</taxon>
        <taxon>Fusobacteriia</taxon>
        <taxon>Fusobacteriales</taxon>
        <taxon>Fusobacteriaceae</taxon>
        <taxon>Fusobacterium</taxon>
    </lineage>
</organism>
<dbReference type="Pfam" id="PF01555">
    <property type="entry name" value="N6_N4_Mtase"/>
    <property type="match status" value="1"/>
</dbReference>
<evidence type="ECO:0000259" key="5">
    <source>
        <dbReference type="Pfam" id="PF01555"/>
    </source>
</evidence>
<keyword evidence="3 6" id="KW-0808">Transferase</keyword>
<dbReference type="EC" id="2.1.1.-" evidence="4"/>
<dbReference type="GO" id="GO:0003677">
    <property type="term" value="F:DNA binding"/>
    <property type="evidence" value="ECO:0007669"/>
    <property type="project" value="InterPro"/>
</dbReference>
<dbReference type="EMBL" id="NIRM01000002">
    <property type="protein sequence ID" value="PHI08475.1"/>
    <property type="molecule type" value="Genomic_DNA"/>
</dbReference>
<dbReference type="Gene3D" id="3.40.50.150">
    <property type="entry name" value="Vaccinia Virus protein VP39"/>
    <property type="match status" value="1"/>
</dbReference>
<evidence type="ECO:0000313" key="6">
    <source>
        <dbReference type="EMBL" id="PHI08475.1"/>
    </source>
</evidence>
<evidence type="ECO:0000256" key="3">
    <source>
        <dbReference type="ARBA" id="ARBA00022679"/>
    </source>
</evidence>
<dbReference type="InterPro" id="IPR001091">
    <property type="entry name" value="RM_Methyltransferase"/>
</dbReference>
<dbReference type="FunFam" id="3.40.50.150:FF:000347">
    <property type="entry name" value="Methyltransferase"/>
    <property type="match status" value="1"/>
</dbReference>
<dbReference type="GO" id="GO:0032259">
    <property type="term" value="P:methylation"/>
    <property type="evidence" value="ECO:0007669"/>
    <property type="project" value="UniProtKB-KW"/>
</dbReference>
<protein>
    <recommendedName>
        <fullName evidence="4">Methyltransferase</fullName>
        <ecNumber evidence="4">2.1.1.-</ecNumber>
    </recommendedName>
</protein>
<dbReference type="InterPro" id="IPR002941">
    <property type="entry name" value="DNA_methylase_N4/N6"/>
</dbReference>
<name>A0A2C6BX95_FUSNP</name>
<dbReference type="AlphaFoldDB" id="A0A2C6BX95"/>
<evidence type="ECO:0000256" key="1">
    <source>
        <dbReference type="ARBA" id="ARBA00006594"/>
    </source>
</evidence>
<dbReference type="GO" id="GO:0005737">
    <property type="term" value="C:cytoplasm"/>
    <property type="evidence" value="ECO:0007669"/>
    <property type="project" value="TreeGrafter"/>
</dbReference>
<dbReference type="InterPro" id="IPR029063">
    <property type="entry name" value="SAM-dependent_MTases_sf"/>
</dbReference>
<dbReference type="SUPFAM" id="SSF53335">
    <property type="entry name" value="S-adenosyl-L-methionine-dependent methyltransferases"/>
    <property type="match status" value="1"/>
</dbReference>
<dbReference type="InterPro" id="IPR002052">
    <property type="entry name" value="DNA_methylase_N6_adenine_CS"/>
</dbReference>
<dbReference type="PANTHER" id="PTHR13370">
    <property type="entry name" value="RNA METHYLASE-RELATED"/>
    <property type="match status" value="1"/>
</dbReference>
<sequence>MDINNIYNMDCLQGMKKLKDESIDLIYLDPPFFTQRKQKLTSRLGIEYFFEDSWQDINEYLEFLKIRFFEMKRILKKDGNIFVHCDKIANHKIRILLEEVFGKDNFRAEIIWSYKRWSNSKKGLLEGHQNIYHFSKSSEFKFNILYQEYSPSTNIDQILQIRERDKKGKSVYKKNQDGDIVYGANKKGVPLNDVWQIPFLNPKAKERVGYPTQKPIELLEKILKIASKEGDIVLDPFLGSGTTAVTAKLLKRNFIGFDININAIELTQLRLKELVKTESKLLKNGLESYENKTENQKKILARFDCNIVQRNKGIDAILKEKIDDKLVGIKIQDKNETLKDTENLLQKVMKNKNFILGIIVKTHDDLFQHIVSDNIIIIDDIDYLINKKIKKMEN</sequence>
<evidence type="ECO:0000313" key="7">
    <source>
        <dbReference type="Proteomes" id="UP000221504"/>
    </source>
</evidence>
<gene>
    <name evidence="6" type="ORF">CBG52_09970</name>
</gene>
<feature type="domain" description="DNA methylase N-4/N-6" evidence="5">
    <location>
        <begin position="23"/>
        <end position="267"/>
    </location>
</feature>
<dbReference type="GO" id="GO:0008170">
    <property type="term" value="F:N-methyltransferase activity"/>
    <property type="evidence" value="ECO:0007669"/>
    <property type="project" value="InterPro"/>
</dbReference>
<dbReference type="PROSITE" id="PS00092">
    <property type="entry name" value="N6_MTASE"/>
    <property type="match status" value="1"/>
</dbReference>
<comment type="similarity">
    <text evidence="1 4">Belongs to the N(4)/N(6)-methyltransferase family.</text>
</comment>
<keyword evidence="2 6" id="KW-0489">Methyltransferase</keyword>
<reference evidence="6 7" key="1">
    <citation type="submission" date="2017-06" db="EMBL/GenBank/DDBJ databases">
        <title>Draft genome sequence of Fusobacterium nucleatum subsp. polymorphum KCOM 1267 (=ChDC F290).</title>
        <authorList>
            <person name="Kook J.-K."/>
            <person name="Park S.-N."/>
            <person name="Lim Y.K."/>
            <person name="Roh H."/>
        </authorList>
    </citation>
    <scope>NUCLEOTIDE SEQUENCE [LARGE SCALE GENOMIC DNA]</scope>
    <source>
        <strain evidence="7">KCOM 1267(ChDC F290)</strain>
    </source>
</reference>
<accession>A0A2C6BX95</accession>
<dbReference type="RefSeq" id="WP_099011660.1">
    <property type="nucleotide sequence ID" value="NZ_CP077154.1"/>
</dbReference>
<dbReference type="Proteomes" id="UP000221504">
    <property type="component" value="Unassembled WGS sequence"/>
</dbReference>
<dbReference type="PRINTS" id="PR00508">
    <property type="entry name" value="S21N4MTFRASE"/>
</dbReference>